<dbReference type="AlphaFoldDB" id="A0A090WQJ2"/>
<evidence type="ECO:0000256" key="1">
    <source>
        <dbReference type="SAM" id="Phobius"/>
    </source>
</evidence>
<gene>
    <name evidence="2" type="ORF">JCM19274_5367</name>
</gene>
<dbReference type="STRING" id="221126.SAMN04489722_102245"/>
<keyword evidence="1" id="KW-0472">Membrane</keyword>
<organism evidence="2 3">
    <name type="scientific">Algibacter lectus</name>
    <dbReference type="NCBI Taxonomy" id="221126"/>
    <lineage>
        <taxon>Bacteria</taxon>
        <taxon>Pseudomonadati</taxon>
        <taxon>Bacteroidota</taxon>
        <taxon>Flavobacteriia</taxon>
        <taxon>Flavobacteriales</taxon>
        <taxon>Flavobacteriaceae</taxon>
        <taxon>Algibacter</taxon>
    </lineage>
</organism>
<sequence>MFRYDSRYYGSMLTVAWTIMGKAMPPYFYCLFGFLLVAIGGTTHC</sequence>
<evidence type="ECO:0000313" key="2">
    <source>
        <dbReference type="EMBL" id="GAL77654.1"/>
    </source>
</evidence>
<comment type="caution">
    <text evidence="2">The sequence shown here is derived from an EMBL/GenBank/DDBJ whole genome shotgun (WGS) entry which is preliminary data.</text>
</comment>
<dbReference type="Proteomes" id="UP000029643">
    <property type="component" value="Unassembled WGS sequence"/>
</dbReference>
<keyword evidence="1" id="KW-0812">Transmembrane</keyword>
<name>A0A090WQJ2_9FLAO</name>
<protein>
    <submittedName>
        <fullName evidence="2">Uncharacterized protein</fullName>
    </submittedName>
</protein>
<proteinExistence type="predicted"/>
<accession>A0A090WQJ2</accession>
<evidence type="ECO:0000313" key="3">
    <source>
        <dbReference type="Proteomes" id="UP000029643"/>
    </source>
</evidence>
<feature type="transmembrane region" description="Helical" evidence="1">
    <location>
        <begin position="26"/>
        <end position="43"/>
    </location>
</feature>
<reference evidence="2 3" key="1">
    <citation type="journal article" date="2014" name="Genome Announc.">
        <title>Draft Genome Sequences of Marine Flavobacterium Algibacter lectus Strains SS8 and NR4.</title>
        <authorList>
            <person name="Takatani N."/>
            <person name="Nakanishi M."/>
            <person name="Meirelles P."/>
            <person name="Mino S."/>
            <person name="Suda W."/>
            <person name="Oshima K."/>
            <person name="Hattori M."/>
            <person name="Ohkuma M."/>
            <person name="Hosokawa M."/>
            <person name="Miyashita K."/>
            <person name="Thompson F.L."/>
            <person name="Niwa A."/>
            <person name="Sawabe T."/>
            <person name="Sawabe T."/>
        </authorList>
    </citation>
    <scope>NUCLEOTIDE SEQUENCE [LARGE SCALE GENOMIC DNA]</scope>
    <source>
        <strain evidence="3">JCM19274</strain>
    </source>
</reference>
<dbReference type="EMBL" id="BBNU01000001">
    <property type="protein sequence ID" value="GAL77654.1"/>
    <property type="molecule type" value="Genomic_DNA"/>
</dbReference>
<keyword evidence="1" id="KW-1133">Transmembrane helix</keyword>